<dbReference type="Pfam" id="PF01455">
    <property type="entry name" value="HupF_HypC"/>
    <property type="match status" value="1"/>
</dbReference>
<dbReference type="NCBIfam" id="TIGR00074">
    <property type="entry name" value="hypC_hupF"/>
    <property type="match status" value="1"/>
</dbReference>
<dbReference type="InterPro" id="IPR019812">
    <property type="entry name" value="Hydgase_assmbl_chp_CS"/>
</dbReference>
<proteinExistence type="inferred from homology"/>
<dbReference type="FunFam" id="2.30.30.140:FF:000022">
    <property type="entry name" value="Hydrogenase assembly chaperone HybG"/>
    <property type="match status" value="1"/>
</dbReference>
<dbReference type="PROSITE" id="PS01097">
    <property type="entry name" value="HUPF_HYPC"/>
    <property type="match status" value="1"/>
</dbReference>
<comment type="similarity">
    <text evidence="1">Belongs to the HupF/HypC family.</text>
</comment>
<dbReference type="PANTHER" id="PTHR35177">
    <property type="entry name" value="HYDROGENASE MATURATION FACTOR HYBG"/>
    <property type="match status" value="1"/>
</dbReference>
<sequence>MCLGIPGQIIEMSERNELTMGTVDFGGIRKDVCLTYVPGVTVGDYVIVHVGFAITQVDEDEARRTLDVLRAMDGAVEGELGRPLPMPAAPSHAWNTDGTAG</sequence>
<dbReference type="EMBL" id="JAAGOA010000006">
    <property type="protein sequence ID" value="NEE00646.1"/>
    <property type="molecule type" value="Genomic_DNA"/>
</dbReference>
<dbReference type="Gene3D" id="2.30.30.140">
    <property type="match status" value="1"/>
</dbReference>
<comment type="caution">
    <text evidence="3">The sequence shown here is derived from an EMBL/GenBank/DDBJ whole genome shotgun (WGS) entry which is preliminary data.</text>
</comment>
<feature type="region of interest" description="Disordered" evidence="2">
    <location>
        <begin position="80"/>
        <end position="101"/>
    </location>
</feature>
<dbReference type="PANTHER" id="PTHR35177:SF2">
    <property type="entry name" value="HYDROGENASE MATURATION FACTOR HYBG"/>
    <property type="match status" value="1"/>
</dbReference>
<name>A0A6L9S667_9ACTN</name>
<dbReference type="GO" id="GO:0051604">
    <property type="term" value="P:protein maturation"/>
    <property type="evidence" value="ECO:0007669"/>
    <property type="project" value="TreeGrafter"/>
</dbReference>
<evidence type="ECO:0000256" key="1">
    <source>
        <dbReference type="ARBA" id="ARBA00006018"/>
    </source>
</evidence>
<dbReference type="Proteomes" id="UP000475214">
    <property type="component" value="Unassembled WGS sequence"/>
</dbReference>
<dbReference type="SUPFAM" id="SSF159127">
    <property type="entry name" value="HupF/HypC-like"/>
    <property type="match status" value="1"/>
</dbReference>
<accession>A0A6L9S667</accession>
<dbReference type="GO" id="GO:1902670">
    <property type="term" value="F:carbon dioxide binding"/>
    <property type="evidence" value="ECO:0007669"/>
    <property type="project" value="TreeGrafter"/>
</dbReference>
<reference evidence="3 4" key="1">
    <citation type="submission" date="2020-02" db="EMBL/GenBank/DDBJ databases">
        <authorList>
            <person name="Li X.-J."/>
            <person name="Han X.-M."/>
        </authorList>
    </citation>
    <scope>NUCLEOTIDE SEQUENCE [LARGE SCALE GENOMIC DNA]</scope>
    <source>
        <strain evidence="3 4">CCTCC AB 2017055</strain>
    </source>
</reference>
<evidence type="ECO:0000256" key="2">
    <source>
        <dbReference type="SAM" id="MobiDB-lite"/>
    </source>
</evidence>
<organism evidence="3 4">
    <name type="scientific">Phytoactinopolyspora halotolerans</name>
    <dbReference type="NCBI Taxonomy" id="1981512"/>
    <lineage>
        <taxon>Bacteria</taxon>
        <taxon>Bacillati</taxon>
        <taxon>Actinomycetota</taxon>
        <taxon>Actinomycetes</taxon>
        <taxon>Jiangellales</taxon>
        <taxon>Jiangellaceae</taxon>
        <taxon>Phytoactinopolyspora</taxon>
    </lineage>
</organism>
<gene>
    <name evidence="3" type="ORF">G1H10_10745</name>
</gene>
<dbReference type="GO" id="GO:0005506">
    <property type="term" value="F:iron ion binding"/>
    <property type="evidence" value="ECO:0007669"/>
    <property type="project" value="TreeGrafter"/>
</dbReference>
<dbReference type="PRINTS" id="PR00445">
    <property type="entry name" value="HUPFHYPC"/>
</dbReference>
<protein>
    <submittedName>
        <fullName evidence="3">HypC/HybG/HupF family hydrogenase formation chaperone</fullName>
    </submittedName>
</protein>
<evidence type="ECO:0000313" key="3">
    <source>
        <dbReference type="EMBL" id="NEE00646.1"/>
    </source>
</evidence>
<dbReference type="AlphaFoldDB" id="A0A6L9S667"/>
<keyword evidence="4" id="KW-1185">Reference proteome</keyword>
<evidence type="ECO:0000313" key="4">
    <source>
        <dbReference type="Proteomes" id="UP000475214"/>
    </source>
</evidence>
<dbReference type="InterPro" id="IPR001109">
    <property type="entry name" value="Hydrogenase_HupF/HypC"/>
</dbReference>